<evidence type="ECO:0000256" key="1">
    <source>
        <dbReference type="SAM" id="SignalP"/>
    </source>
</evidence>
<comment type="caution">
    <text evidence="2">The sequence shown here is derived from an EMBL/GenBank/DDBJ whole genome shotgun (WGS) entry which is preliminary data.</text>
</comment>
<gene>
    <name evidence="2" type="ORF">ACFQ1X_01720</name>
</gene>
<evidence type="ECO:0000313" key="3">
    <source>
        <dbReference type="Proteomes" id="UP001597109"/>
    </source>
</evidence>
<feature type="signal peptide" evidence="1">
    <location>
        <begin position="1"/>
        <end position="20"/>
    </location>
</feature>
<reference evidence="3" key="1">
    <citation type="journal article" date="2019" name="Int. J. Syst. Evol. Microbiol.">
        <title>The Global Catalogue of Microorganisms (GCM) 10K type strain sequencing project: providing services to taxonomists for standard genome sequencing and annotation.</title>
        <authorList>
            <consortium name="The Broad Institute Genomics Platform"/>
            <consortium name="The Broad Institute Genome Sequencing Center for Infectious Disease"/>
            <person name="Wu L."/>
            <person name="Ma J."/>
        </authorList>
    </citation>
    <scope>NUCLEOTIDE SEQUENCE [LARGE SCALE GENOMIC DNA]</scope>
    <source>
        <strain evidence="3">CCUG 56756</strain>
    </source>
</reference>
<sequence>MHRKIHFMAFLLVAMIAVSACGQGVGNDADDIASGDSGEYPYGHYEDDKMIGTASSVNKKENIIEIDISEWSKRDWKGPVLTDGGYSYRASFTEDTSIRYEDGTSASIDDIKNGQKVLVNPPANDDNSEAHADEIVLMDMTYEEKYWRLLSHIDGFNIVVMYEYGDPPPPEMQEPLYENTLAILEGTDHDVVGASVEYDANYVVDFKEELDIEQFPVIFVFNQKELLFKGYSADELYAFFEDISDS</sequence>
<accession>A0ABW3L928</accession>
<dbReference type="PROSITE" id="PS51257">
    <property type="entry name" value="PROKAR_LIPOPROTEIN"/>
    <property type="match status" value="1"/>
</dbReference>
<feature type="chain" id="PRO_5045497362" evidence="1">
    <location>
        <begin position="21"/>
        <end position="246"/>
    </location>
</feature>
<name>A0ABW3L928_9BACL</name>
<evidence type="ECO:0000313" key="2">
    <source>
        <dbReference type="EMBL" id="MFD1030156.1"/>
    </source>
</evidence>
<keyword evidence="1" id="KW-0732">Signal</keyword>
<dbReference type="EMBL" id="JBHTKI010000003">
    <property type="protein sequence ID" value="MFD1030156.1"/>
    <property type="molecule type" value="Genomic_DNA"/>
</dbReference>
<proteinExistence type="predicted"/>
<dbReference type="Proteomes" id="UP001597109">
    <property type="component" value="Unassembled WGS sequence"/>
</dbReference>
<keyword evidence="3" id="KW-1185">Reference proteome</keyword>
<protein>
    <submittedName>
        <fullName evidence="2">Uncharacterized protein</fullName>
    </submittedName>
</protein>
<dbReference type="RefSeq" id="WP_144840408.1">
    <property type="nucleotide sequence ID" value="NZ_JBHTKI010000003.1"/>
</dbReference>
<organism evidence="2 3">
    <name type="scientific">Metaplanococcus flavidus</name>
    <dbReference type="NCBI Taxonomy" id="569883"/>
    <lineage>
        <taxon>Bacteria</taxon>
        <taxon>Bacillati</taxon>
        <taxon>Bacillota</taxon>
        <taxon>Bacilli</taxon>
        <taxon>Bacillales</taxon>
        <taxon>Caryophanaceae</taxon>
        <taxon>Metaplanococcus</taxon>
    </lineage>
</organism>